<proteinExistence type="predicted"/>
<accession>A0AAE2CCQ9</accession>
<sequence length="102" mass="11663">MNEKDCSSSIIPHESRIIIQDNTTFPSGIILDDTNYPLWLQVMEMRIGARNKSRFIKGTTPKPPAHDNQLESWLIDSNWVKSWLIDSMSPLLMQGSCCKDIL</sequence>
<reference evidence="2" key="2">
    <citation type="journal article" date="2024" name="Plant">
        <title>Genomic evolution and insights into agronomic trait innovations of Sesamum species.</title>
        <authorList>
            <person name="Miao H."/>
            <person name="Wang L."/>
            <person name="Qu L."/>
            <person name="Liu H."/>
            <person name="Sun Y."/>
            <person name="Le M."/>
            <person name="Wang Q."/>
            <person name="Wei S."/>
            <person name="Zheng Y."/>
            <person name="Lin W."/>
            <person name="Duan Y."/>
            <person name="Cao H."/>
            <person name="Xiong S."/>
            <person name="Wang X."/>
            <person name="Wei L."/>
            <person name="Li C."/>
            <person name="Ma Q."/>
            <person name="Ju M."/>
            <person name="Zhao R."/>
            <person name="Li G."/>
            <person name="Mu C."/>
            <person name="Tian Q."/>
            <person name="Mei H."/>
            <person name="Zhang T."/>
            <person name="Gao T."/>
            <person name="Zhang H."/>
        </authorList>
    </citation>
    <scope>NUCLEOTIDE SEQUENCE</scope>
    <source>
        <strain evidence="2">3651</strain>
    </source>
</reference>
<name>A0AAE2CCQ9_9LAMI</name>
<evidence type="ECO:0000313" key="3">
    <source>
        <dbReference type="Proteomes" id="UP001293254"/>
    </source>
</evidence>
<protein>
    <recommendedName>
        <fullName evidence="1">Retrotransposon Copia-like N-terminal domain-containing protein</fullName>
    </recommendedName>
</protein>
<evidence type="ECO:0000259" key="1">
    <source>
        <dbReference type="Pfam" id="PF14244"/>
    </source>
</evidence>
<dbReference type="PANTHER" id="PTHR37610:SF45">
    <property type="entry name" value="RETROTRANSPOSON GAG DOMAIN-CONTAINING PROTEIN"/>
    <property type="match status" value="1"/>
</dbReference>
<evidence type="ECO:0000313" key="2">
    <source>
        <dbReference type="EMBL" id="KAK4417245.1"/>
    </source>
</evidence>
<organism evidence="2 3">
    <name type="scientific">Sesamum alatum</name>
    <dbReference type="NCBI Taxonomy" id="300844"/>
    <lineage>
        <taxon>Eukaryota</taxon>
        <taxon>Viridiplantae</taxon>
        <taxon>Streptophyta</taxon>
        <taxon>Embryophyta</taxon>
        <taxon>Tracheophyta</taxon>
        <taxon>Spermatophyta</taxon>
        <taxon>Magnoliopsida</taxon>
        <taxon>eudicotyledons</taxon>
        <taxon>Gunneridae</taxon>
        <taxon>Pentapetalae</taxon>
        <taxon>asterids</taxon>
        <taxon>lamiids</taxon>
        <taxon>Lamiales</taxon>
        <taxon>Pedaliaceae</taxon>
        <taxon>Sesamum</taxon>
    </lineage>
</organism>
<dbReference type="InterPro" id="IPR029472">
    <property type="entry name" value="Copia-like_N"/>
</dbReference>
<keyword evidence="3" id="KW-1185">Reference proteome</keyword>
<gene>
    <name evidence="2" type="ORF">Salat_2550100</name>
</gene>
<comment type="caution">
    <text evidence="2">The sequence shown here is derived from an EMBL/GenBank/DDBJ whole genome shotgun (WGS) entry which is preliminary data.</text>
</comment>
<dbReference type="AlphaFoldDB" id="A0AAE2CCQ9"/>
<dbReference type="Pfam" id="PF14244">
    <property type="entry name" value="Retrotran_gag_3"/>
    <property type="match status" value="1"/>
</dbReference>
<reference evidence="2" key="1">
    <citation type="submission" date="2020-06" db="EMBL/GenBank/DDBJ databases">
        <authorList>
            <person name="Li T."/>
            <person name="Hu X."/>
            <person name="Zhang T."/>
            <person name="Song X."/>
            <person name="Zhang H."/>
            <person name="Dai N."/>
            <person name="Sheng W."/>
            <person name="Hou X."/>
            <person name="Wei L."/>
        </authorList>
    </citation>
    <scope>NUCLEOTIDE SEQUENCE</scope>
    <source>
        <strain evidence="2">3651</strain>
        <tissue evidence="2">Leaf</tissue>
    </source>
</reference>
<feature type="domain" description="Retrotransposon Copia-like N-terminal" evidence="1">
    <location>
        <begin position="31"/>
        <end position="64"/>
    </location>
</feature>
<dbReference type="Proteomes" id="UP001293254">
    <property type="component" value="Unassembled WGS sequence"/>
</dbReference>
<dbReference type="PANTHER" id="PTHR37610">
    <property type="entry name" value="CCHC-TYPE DOMAIN-CONTAINING PROTEIN"/>
    <property type="match status" value="1"/>
</dbReference>
<dbReference type="EMBL" id="JACGWO010000010">
    <property type="protein sequence ID" value="KAK4417245.1"/>
    <property type="molecule type" value="Genomic_DNA"/>
</dbReference>